<sequence>MSNTKAAHRAAFDSLYSFPAIAGNEYSSEYHNFSPMVFIKRKPPDGRMVLVLQRSVFEI</sequence>
<evidence type="ECO:0000313" key="2">
    <source>
        <dbReference type="Proteomes" id="UP000808388"/>
    </source>
</evidence>
<protein>
    <submittedName>
        <fullName evidence="1">Uncharacterized protein</fullName>
    </submittedName>
</protein>
<reference evidence="1" key="1">
    <citation type="submission" date="2020-07" db="EMBL/GenBank/DDBJ databases">
        <title>Huge and variable diversity of episymbiotic CPR bacteria and DPANN archaea in groundwater ecosystems.</title>
        <authorList>
            <person name="He C.Y."/>
            <person name="Keren R."/>
            <person name="Whittaker M."/>
            <person name="Farag I.F."/>
            <person name="Doudna J."/>
            <person name="Cate J.H.D."/>
            <person name="Banfield J.F."/>
        </authorList>
    </citation>
    <scope>NUCLEOTIDE SEQUENCE</scope>
    <source>
        <strain evidence="1">NC_groundwater_972_Pr1_S-0.2um_49_27</strain>
    </source>
</reference>
<proteinExistence type="predicted"/>
<gene>
    <name evidence="1" type="ORF">HY220_04175</name>
</gene>
<name>A0A9D6LRV7_9BACT</name>
<accession>A0A9D6LRV7</accession>
<dbReference type="AlphaFoldDB" id="A0A9D6LRV7"/>
<dbReference type="Proteomes" id="UP000808388">
    <property type="component" value="Unassembled WGS sequence"/>
</dbReference>
<comment type="caution">
    <text evidence="1">The sequence shown here is derived from an EMBL/GenBank/DDBJ whole genome shotgun (WGS) entry which is preliminary data.</text>
</comment>
<dbReference type="EMBL" id="JACQCQ010000013">
    <property type="protein sequence ID" value="MBI3627906.1"/>
    <property type="molecule type" value="Genomic_DNA"/>
</dbReference>
<evidence type="ECO:0000313" key="1">
    <source>
        <dbReference type="EMBL" id="MBI3627906.1"/>
    </source>
</evidence>
<organism evidence="1 2">
    <name type="scientific">Candidatus Sungiibacteriota bacterium</name>
    <dbReference type="NCBI Taxonomy" id="2750080"/>
    <lineage>
        <taxon>Bacteria</taxon>
        <taxon>Candidatus Sungiibacteriota</taxon>
    </lineage>
</organism>